<proteinExistence type="predicted"/>
<dbReference type="InParanoid" id="A0A0V1BNX1"/>
<evidence type="ECO:0000256" key="1">
    <source>
        <dbReference type="SAM" id="MobiDB-lite"/>
    </source>
</evidence>
<reference evidence="2 3" key="1">
    <citation type="submission" date="2015-01" db="EMBL/GenBank/DDBJ databases">
        <title>Evolution of Trichinella species and genotypes.</title>
        <authorList>
            <person name="Korhonen P.K."/>
            <person name="Edoardo P."/>
            <person name="Giuseppe L.R."/>
            <person name="Gasser R.B."/>
        </authorList>
    </citation>
    <scope>NUCLEOTIDE SEQUENCE [LARGE SCALE GENOMIC DNA]</scope>
    <source>
        <strain evidence="2">ISS3</strain>
    </source>
</reference>
<dbReference type="Proteomes" id="UP000054776">
    <property type="component" value="Unassembled WGS sequence"/>
</dbReference>
<keyword evidence="3" id="KW-1185">Reference proteome</keyword>
<feature type="compositionally biased region" description="Low complexity" evidence="1">
    <location>
        <begin position="238"/>
        <end position="250"/>
    </location>
</feature>
<name>A0A0V1BNX1_TRISP</name>
<sequence>MRREKNATGDQRPLCRCCSAAPVAWSDASTTNDKAAPSWGWLNSVALASASFTSSKALITSSGSLSFLCQPFQRCQQRGSSRYEAAIEIRTSEELAEFVHGRRLTESAYRFDFFCQRFDALAADLEPEELKVRREENAFCRVQLDAHVVQVDEAESQPSSHFVHKTLECLRGISQTERHSHVFKKAERCRDGRLRDIFFRHRDLLIGADQVFGCFLGTMWSGDAQLLLDGRMMPRSSRMSNSFRASSSRSGGNPRGLAKTGGPCVRMWC</sequence>
<dbReference type="OrthoDB" id="5918878at2759"/>
<evidence type="ECO:0000313" key="3">
    <source>
        <dbReference type="Proteomes" id="UP000054776"/>
    </source>
</evidence>
<feature type="region of interest" description="Disordered" evidence="1">
    <location>
        <begin position="238"/>
        <end position="263"/>
    </location>
</feature>
<gene>
    <name evidence="2" type="ORF">T01_15444</name>
</gene>
<evidence type="ECO:0000313" key="2">
    <source>
        <dbReference type="EMBL" id="KRY38653.1"/>
    </source>
</evidence>
<organism evidence="2 3">
    <name type="scientific">Trichinella spiralis</name>
    <name type="common">Trichina worm</name>
    <dbReference type="NCBI Taxonomy" id="6334"/>
    <lineage>
        <taxon>Eukaryota</taxon>
        <taxon>Metazoa</taxon>
        <taxon>Ecdysozoa</taxon>
        <taxon>Nematoda</taxon>
        <taxon>Enoplea</taxon>
        <taxon>Dorylaimia</taxon>
        <taxon>Trichinellida</taxon>
        <taxon>Trichinellidae</taxon>
        <taxon>Trichinella</taxon>
    </lineage>
</organism>
<dbReference type="AlphaFoldDB" id="A0A0V1BNX1"/>
<protein>
    <submittedName>
        <fullName evidence="2">Uncharacterized protein</fullName>
    </submittedName>
</protein>
<dbReference type="EMBL" id="JYDH01000023">
    <property type="protein sequence ID" value="KRY38653.1"/>
    <property type="molecule type" value="Genomic_DNA"/>
</dbReference>
<accession>A0A0V1BNX1</accession>
<comment type="caution">
    <text evidence="2">The sequence shown here is derived from an EMBL/GenBank/DDBJ whole genome shotgun (WGS) entry which is preliminary data.</text>
</comment>